<keyword evidence="2" id="KW-0175">Coiled coil</keyword>
<reference evidence="8" key="1">
    <citation type="submission" date="2025-08" db="UniProtKB">
        <authorList>
            <consortium name="RefSeq"/>
        </authorList>
    </citation>
    <scope>IDENTIFICATION</scope>
    <source>
        <strain evidence="8">Airmid</strain>
    </source>
</reference>
<dbReference type="FunCoup" id="A0A6P6XPJ7">
    <property type="interactions" value="332"/>
</dbReference>
<dbReference type="InterPro" id="IPR008984">
    <property type="entry name" value="SMAD_FHA_dom_sf"/>
</dbReference>
<evidence type="ECO:0000256" key="2">
    <source>
        <dbReference type="SAM" id="Coils"/>
    </source>
</evidence>
<dbReference type="SUPFAM" id="SSF54236">
    <property type="entry name" value="Ubiquitin-like"/>
    <property type="match status" value="2"/>
</dbReference>
<dbReference type="InterPro" id="IPR000159">
    <property type="entry name" value="RA_dom"/>
</dbReference>
<feature type="compositionally biased region" description="Low complexity" evidence="3">
    <location>
        <begin position="1920"/>
        <end position="1930"/>
    </location>
</feature>
<dbReference type="CDD" id="cd22711">
    <property type="entry name" value="FHA_AFDN"/>
    <property type="match status" value="1"/>
</dbReference>
<feature type="compositionally biased region" description="Polar residues" evidence="3">
    <location>
        <begin position="1965"/>
        <end position="1978"/>
    </location>
</feature>
<feature type="compositionally biased region" description="Basic and acidic residues" evidence="3">
    <location>
        <begin position="1755"/>
        <end position="1776"/>
    </location>
</feature>
<dbReference type="CDD" id="cd06789">
    <property type="entry name" value="PDZ_AFDN-like"/>
    <property type="match status" value="1"/>
</dbReference>
<dbReference type="OrthoDB" id="6422148at2759"/>
<gene>
    <name evidence="8" type="primary">LOC113789961</name>
</gene>
<feature type="compositionally biased region" description="Low complexity" evidence="3">
    <location>
        <begin position="1482"/>
        <end position="1493"/>
    </location>
</feature>
<dbReference type="GO" id="GO:0007165">
    <property type="term" value="P:signal transduction"/>
    <property type="evidence" value="ECO:0007669"/>
    <property type="project" value="InterPro"/>
</dbReference>
<proteinExistence type="predicted"/>
<feature type="coiled-coil region" evidence="2">
    <location>
        <begin position="1568"/>
        <end position="1595"/>
    </location>
</feature>
<dbReference type="Pfam" id="PF01843">
    <property type="entry name" value="DIL"/>
    <property type="match status" value="1"/>
</dbReference>
<dbReference type="PROSITE" id="PS51126">
    <property type="entry name" value="DILUTE"/>
    <property type="match status" value="1"/>
</dbReference>
<feature type="domain" description="Ras-associating" evidence="5">
    <location>
        <begin position="108"/>
        <end position="202"/>
    </location>
</feature>
<dbReference type="InterPro" id="IPR002710">
    <property type="entry name" value="Dilute_dom"/>
</dbReference>
<feature type="region of interest" description="Disordered" evidence="3">
    <location>
        <begin position="1093"/>
        <end position="1112"/>
    </location>
</feature>
<feature type="compositionally biased region" description="Acidic residues" evidence="3">
    <location>
        <begin position="1777"/>
        <end position="1789"/>
    </location>
</feature>
<dbReference type="Pfam" id="PF00498">
    <property type="entry name" value="FHA"/>
    <property type="match status" value="1"/>
</dbReference>
<evidence type="ECO:0000313" key="7">
    <source>
        <dbReference type="Proteomes" id="UP000515146"/>
    </source>
</evidence>
<dbReference type="Pfam" id="PF00788">
    <property type="entry name" value="RA"/>
    <property type="match status" value="2"/>
</dbReference>
<dbReference type="SMART" id="SM00228">
    <property type="entry name" value="PDZ"/>
    <property type="match status" value="1"/>
</dbReference>
<dbReference type="CTD" id="40620"/>
<dbReference type="PANTHER" id="PTHR10398">
    <property type="entry name" value="AFADIN"/>
    <property type="match status" value="1"/>
</dbReference>
<dbReference type="InterPro" id="IPR036034">
    <property type="entry name" value="PDZ_sf"/>
</dbReference>
<organism evidence="7 8">
    <name type="scientific">Dermatophagoides pteronyssinus</name>
    <name type="common">European house dust mite</name>
    <dbReference type="NCBI Taxonomy" id="6956"/>
    <lineage>
        <taxon>Eukaryota</taxon>
        <taxon>Metazoa</taxon>
        <taxon>Ecdysozoa</taxon>
        <taxon>Arthropoda</taxon>
        <taxon>Chelicerata</taxon>
        <taxon>Arachnida</taxon>
        <taxon>Acari</taxon>
        <taxon>Acariformes</taxon>
        <taxon>Sarcoptiformes</taxon>
        <taxon>Astigmata</taxon>
        <taxon>Psoroptidia</taxon>
        <taxon>Analgoidea</taxon>
        <taxon>Pyroglyphidae</taxon>
        <taxon>Dermatophagoidinae</taxon>
        <taxon>Dermatophagoides</taxon>
    </lineage>
</organism>
<feature type="compositionally biased region" description="Basic and acidic residues" evidence="3">
    <location>
        <begin position="1856"/>
        <end position="1872"/>
    </location>
</feature>
<feature type="domain" description="Dilute" evidence="6">
    <location>
        <begin position="765"/>
        <end position="1007"/>
    </location>
</feature>
<dbReference type="OMA" id="PSLAFWM"/>
<dbReference type="SUPFAM" id="SSF50156">
    <property type="entry name" value="PDZ domain-like"/>
    <property type="match status" value="1"/>
</dbReference>
<dbReference type="GO" id="GO:0005912">
    <property type="term" value="C:adherens junction"/>
    <property type="evidence" value="ECO:0007669"/>
    <property type="project" value="TreeGrafter"/>
</dbReference>
<feature type="region of interest" description="Disordered" evidence="3">
    <location>
        <begin position="2126"/>
        <end position="2162"/>
    </location>
</feature>
<evidence type="ECO:0000259" key="4">
    <source>
        <dbReference type="PROSITE" id="PS50106"/>
    </source>
</evidence>
<dbReference type="CDD" id="cd01782">
    <property type="entry name" value="RA1_Afadin"/>
    <property type="match status" value="1"/>
</dbReference>
<dbReference type="CDD" id="cd15471">
    <property type="entry name" value="Myo5p-like_CBD_afadin"/>
    <property type="match status" value="1"/>
</dbReference>
<feature type="region of interest" description="Disordered" evidence="3">
    <location>
        <begin position="1946"/>
        <end position="2024"/>
    </location>
</feature>
<dbReference type="InParanoid" id="A0A6P6XPJ7"/>
<dbReference type="GO" id="GO:0050839">
    <property type="term" value="F:cell adhesion molecule binding"/>
    <property type="evidence" value="ECO:0007669"/>
    <property type="project" value="TreeGrafter"/>
</dbReference>
<feature type="region of interest" description="Disordered" evidence="3">
    <location>
        <begin position="216"/>
        <end position="254"/>
    </location>
</feature>
<feature type="compositionally biased region" description="Basic and acidic residues" evidence="3">
    <location>
        <begin position="1790"/>
        <end position="1808"/>
    </location>
</feature>
<feature type="domain" description="PDZ" evidence="4">
    <location>
        <begin position="1168"/>
        <end position="1253"/>
    </location>
</feature>
<evidence type="ECO:0000256" key="1">
    <source>
        <dbReference type="ARBA" id="ARBA00022889"/>
    </source>
</evidence>
<feature type="region of interest" description="Disordered" evidence="3">
    <location>
        <begin position="1482"/>
        <end position="1509"/>
    </location>
</feature>
<dbReference type="InterPro" id="IPR001478">
    <property type="entry name" value="PDZ"/>
</dbReference>
<dbReference type="CDD" id="cd01781">
    <property type="entry name" value="RA2_Afadin"/>
    <property type="match status" value="1"/>
</dbReference>
<evidence type="ECO:0000256" key="3">
    <source>
        <dbReference type="SAM" id="MobiDB-lite"/>
    </source>
</evidence>
<feature type="region of interest" description="Disordered" evidence="3">
    <location>
        <begin position="1635"/>
        <end position="1932"/>
    </location>
</feature>
<feature type="compositionally biased region" description="Basic residues" evidence="3">
    <location>
        <begin position="220"/>
        <end position="234"/>
    </location>
</feature>
<dbReference type="GO" id="GO:0007155">
    <property type="term" value="P:cell adhesion"/>
    <property type="evidence" value="ECO:0007669"/>
    <property type="project" value="UniProtKB-KW"/>
</dbReference>
<dbReference type="InterPro" id="IPR028842">
    <property type="entry name" value="Afadin"/>
</dbReference>
<feature type="compositionally biased region" description="Basic and acidic residues" evidence="3">
    <location>
        <begin position="244"/>
        <end position="254"/>
    </location>
</feature>
<dbReference type="PROSITE" id="PS50106">
    <property type="entry name" value="PDZ"/>
    <property type="match status" value="1"/>
</dbReference>
<keyword evidence="1" id="KW-0130">Cell adhesion</keyword>
<dbReference type="Proteomes" id="UP000515146">
    <property type="component" value="Unplaced"/>
</dbReference>
<feature type="compositionally biased region" description="Polar residues" evidence="3">
    <location>
        <begin position="1946"/>
        <end position="1957"/>
    </location>
</feature>
<dbReference type="RefSeq" id="XP_027195367.1">
    <property type="nucleotide sequence ID" value="XM_027339566.1"/>
</dbReference>
<name>A0A6P6XPJ7_DERPT</name>
<feature type="compositionally biased region" description="Polar residues" evidence="3">
    <location>
        <begin position="1635"/>
        <end position="1655"/>
    </location>
</feature>
<feature type="compositionally biased region" description="Polar residues" evidence="3">
    <location>
        <begin position="1873"/>
        <end position="1882"/>
    </location>
</feature>
<keyword evidence="7" id="KW-1185">Reference proteome</keyword>
<dbReference type="SMART" id="SM00314">
    <property type="entry name" value="RA"/>
    <property type="match status" value="2"/>
</dbReference>
<feature type="compositionally biased region" description="Basic and acidic residues" evidence="3">
    <location>
        <begin position="2145"/>
        <end position="2154"/>
    </location>
</feature>
<dbReference type="Gene3D" id="2.30.42.10">
    <property type="match status" value="1"/>
</dbReference>
<evidence type="ECO:0000313" key="8">
    <source>
        <dbReference type="RefSeq" id="XP_027195367.1"/>
    </source>
</evidence>
<feature type="compositionally biased region" description="Polar residues" evidence="3">
    <location>
        <begin position="2009"/>
        <end position="2018"/>
    </location>
</feature>
<feature type="compositionally biased region" description="Polar residues" evidence="3">
    <location>
        <begin position="1494"/>
        <end position="1509"/>
    </location>
</feature>
<dbReference type="FunFam" id="2.30.42.10:FF:000032">
    <property type="entry name" value="Afadin isoform A"/>
    <property type="match status" value="1"/>
</dbReference>
<dbReference type="InterPro" id="IPR029071">
    <property type="entry name" value="Ubiquitin-like_domsf"/>
</dbReference>
<dbReference type="Gene3D" id="3.10.20.90">
    <property type="entry name" value="Phosphatidylinositol 3-kinase Catalytic Subunit, Chain A, domain 1"/>
    <property type="match status" value="2"/>
</dbReference>
<feature type="compositionally biased region" description="Basic and acidic residues" evidence="3">
    <location>
        <begin position="1720"/>
        <end position="1748"/>
    </location>
</feature>
<feature type="domain" description="Ras-associating" evidence="5">
    <location>
        <begin position="303"/>
        <end position="424"/>
    </location>
</feature>
<dbReference type="PANTHER" id="PTHR10398:SF2">
    <property type="entry name" value="AFADIN"/>
    <property type="match status" value="1"/>
</dbReference>
<dbReference type="KEGG" id="dpte:113789961"/>
<dbReference type="SMART" id="SM01132">
    <property type="entry name" value="DIL"/>
    <property type="match status" value="1"/>
</dbReference>
<sequence length="2162" mass="242583">MIMSTTTTIPSHINQRVLSSSAAAASTTTTMIMATSMATSSSSSSSLTTTTTTTTTAASTATPVTIVSTMTAKQRAQERENLRNIIAQWNANRLDLFEISEPNEDLEFYGVMRFYFQDAGQKVATKCMRISSTASTADVINNLIEKFRPDIRMLSVPEYALYEIHENGEERKLADSEFPLLVQLNWHKDDREGRFLLRRMDEKTYLPGFSPENSNIFNRKLSKREKKEKKKKEKKEKAANNSKSNKDGGKNGKDSLAEKLYTELPETSFTRSISNPEAVMRRRRQQKLEKKLQQFSQEGGPEAGGTLRIFGESINQDVPYKTILLSTRDTASFAVKEILEKYGKDKEDPAQYCLVQVIVPYLNNGSISDATTNGVTNGPQSLPDTSQTGIREYILDDDDCPLIIERSHNKSRGVLTFHIRRRPPDFQPRRRKKKIGNQMIESIGGVANAASAGDEYCESTTTANKMLPYLVEVDPDGNEIFRQGVIPKRHYLNTSILEIGTDVDVIAEKSPNPNLSTLQLYGPSIQPHHCTIANTDGIIIVTPSNREAEVFINGTKIYETTVLKPGMLVRFGKLSTFKFVDENLLKRHSQISAGPSVGHHSQQLLMNDPLKSPTSSLNPSYETTFDADGKVETSSKPEPVANMYNTGSLQRHQTLGSLPRSSIASNIETNMMPIRQVPGQLPIAMNNQPQIRKGDNILPAILEVGEELEDLFLTTIIKRIDPNQVQFKLCITYSLYMVTRYRASTYFKPEITPEIRAELLIAFCIKYANMIQRAINENHTNQSSLAFWLANSSEILHFLKNDRHLSAFTFDSQDIMAESVQIAFNLLVACQQNELQEVLSTFTKDIVDQSNNAMDTMTQNILKVLSNSMQLLRRFRVNAALTIQLFSQLFHFINMWLFNKVIGTPESNFCSRVYGIKLKQCLAQIELWAEKQGLELAAECHLSRIIQTALFLQGPKKCPEDLNALVANFYKLNSIQLRALCERYQPLPDEVSFTSDNIQNMVKMARNTTDELIIKDGREIRLEEESDLQLPFLLPEDGYSCDIVRGIPTGLQEFVQTLVQARICSLTIQPTASGYWTIYFINFQADQQTTPTSIPYQEYDDQKNRGSISDKNSLSSQFVGHPQLLHGQQQSKTLPPPIKPLGIMMAPGYGPASAYGTVRMMPEPEVHVIKLQKINNGIGLSIVAARGTNQTQSGIYIKSVVKGGAADMDGRLEAGDQLLKVDGQTLIGITQEKAAELMTQTGPVVTLEIAKQGALYHGLGGILTQQQQVPSAAAAAMMAKNLRLRFAPDYGGIHRFPGAATTAGQYSPMLSQFPTVAASQQTGMPGYNSLPLPLNYNYRNQMGTANVAAAGTTIPLTYNNNSVNSMRPESQLSYNSATNLMNSSLVNNNNRNINMSTASLPANAAAVQHFHQLPEERHYQNIQLYQLNHPGSATQPNGPGQISSMQKLSPNMNHHQLHHHHQIMPPPSSVAQVANRSILHGSHSSLQQHPSSLVTTTGELTSSSNPSRPVSAIVTTREQEQIFAQNAAAVSGSVANTVKRPGEHYYSQQSQSSDPNQTLIEQQFRQHQLRQEAKMEEIREELRRREDRIQQQQLHGGSHTMSRGVSMSNSAITPHVLMTTNGNSLRPRFTSQQSLTYNGQSMPQPSTTVSQSSLNGFRPNGPFGSPIRSNPPPPAPKPMRSMASNNNNNAIQHAQQPNYRYGPSGYPPLAQAKSSSPSPWEREEKEKEIQQKIEETKRSRDDEIKHLESLPYRNPKNEERLRKLILEREFQRRAAEENEDDEEDDDDEVLDRAERRERMLAIHQDRERSRQRRIQQEQQQQRFNVNRTDENDDQKKADTAQRLKYLRIAEEQTLPDEEKILPDVKKRQEESPSKMNNKSTYDYHSETIPPLPKSSPPVESANQRLDRLLLNVMKNDENDQQQSTSQQQQQHAIPVATLTTTRMGVLKNSNNNTSNIHSENKSTKKVSWNDNPATTVLNNDDDDDEDDDIEDDDDDVEDEDRDDDDGKNEQMNAETNMCINDGNVVTIGSHTNHLHVEEEEEDEPQEDRFSLQDIDDVLGSQGPNGKNWLNNYVSGSTPGVIGAQEVYNDPRKRIEAERFKSNQNQSSTDKLPEKLTFQEKMKMFAKTTGAPEETPVRSKVKISKAQREIEDRDSTTTITSDN</sequence>
<dbReference type="InterPro" id="IPR037977">
    <property type="entry name" value="CBD_Afadin"/>
</dbReference>
<feature type="compositionally biased region" description="Basic and acidic residues" evidence="3">
    <location>
        <begin position="1827"/>
        <end position="1841"/>
    </location>
</feature>
<protein>
    <submittedName>
        <fullName evidence="8">Afadin-like</fullName>
    </submittedName>
</protein>
<dbReference type="Pfam" id="PF00595">
    <property type="entry name" value="PDZ"/>
    <property type="match status" value="1"/>
</dbReference>
<dbReference type="PROSITE" id="PS50200">
    <property type="entry name" value="RA"/>
    <property type="match status" value="2"/>
</dbReference>
<dbReference type="InterPro" id="IPR000253">
    <property type="entry name" value="FHA_dom"/>
</dbReference>
<dbReference type="Gene3D" id="2.60.200.20">
    <property type="match status" value="1"/>
</dbReference>
<feature type="compositionally biased region" description="Low complexity" evidence="3">
    <location>
        <begin position="1678"/>
        <end position="1689"/>
    </location>
</feature>
<dbReference type="GO" id="GO:0032880">
    <property type="term" value="P:regulation of protein localization"/>
    <property type="evidence" value="ECO:0007669"/>
    <property type="project" value="TreeGrafter"/>
</dbReference>
<evidence type="ECO:0000259" key="6">
    <source>
        <dbReference type="PROSITE" id="PS51126"/>
    </source>
</evidence>
<feature type="compositionally biased region" description="Acidic residues" evidence="3">
    <location>
        <begin position="1979"/>
        <end position="2006"/>
    </location>
</feature>
<dbReference type="SUPFAM" id="SSF49879">
    <property type="entry name" value="SMAD/FHA domain"/>
    <property type="match status" value="1"/>
</dbReference>
<evidence type="ECO:0000259" key="5">
    <source>
        <dbReference type="PROSITE" id="PS50200"/>
    </source>
</evidence>
<accession>A0A6P6XPJ7</accession>